<organism evidence="7 8">
    <name type="scientific">Syntrophothermus lipocalidus (strain DSM 12680 / TGB-C1)</name>
    <dbReference type="NCBI Taxonomy" id="643648"/>
    <lineage>
        <taxon>Bacteria</taxon>
        <taxon>Bacillati</taxon>
        <taxon>Bacillota</taxon>
        <taxon>Clostridia</taxon>
        <taxon>Eubacteriales</taxon>
        <taxon>Syntrophomonadaceae</taxon>
        <taxon>Syntrophothermus</taxon>
    </lineage>
</organism>
<protein>
    <submittedName>
        <fullName evidence="7">HtrA2 peptidase</fullName>
        <ecNumber evidence="7">3.4.21.108</ecNumber>
    </submittedName>
</protein>
<dbReference type="SUPFAM" id="SSF50156">
    <property type="entry name" value="PDZ domain-like"/>
    <property type="match status" value="1"/>
</dbReference>
<dbReference type="eggNOG" id="COG0265">
    <property type="taxonomic scope" value="Bacteria"/>
</dbReference>
<dbReference type="PROSITE" id="PS50106">
    <property type="entry name" value="PDZ"/>
    <property type="match status" value="1"/>
</dbReference>
<keyword evidence="5" id="KW-1133">Transmembrane helix</keyword>
<keyword evidence="8" id="KW-1185">Reference proteome</keyword>
<keyword evidence="5" id="KW-0812">Transmembrane</keyword>
<dbReference type="Pfam" id="PF13180">
    <property type="entry name" value="PDZ_2"/>
    <property type="match status" value="1"/>
</dbReference>
<keyword evidence="2" id="KW-0645">Protease</keyword>
<dbReference type="FunFam" id="2.40.10.10:FF:000001">
    <property type="entry name" value="Periplasmic serine protease DegS"/>
    <property type="match status" value="1"/>
</dbReference>
<dbReference type="PANTHER" id="PTHR43343">
    <property type="entry name" value="PEPTIDASE S12"/>
    <property type="match status" value="1"/>
</dbReference>
<keyword evidence="5" id="KW-0472">Membrane</keyword>
<dbReference type="HOGENOM" id="CLU_020120_1_2_9"/>
<dbReference type="Pfam" id="PF13365">
    <property type="entry name" value="Trypsin_2"/>
    <property type="match status" value="1"/>
</dbReference>
<dbReference type="STRING" id="643648.Slip_1116"/>
<evidence type="ECO:0000313" key="7">
    <source>
        <dbReference type="EMBL" id="ADI01893.1"/>
    </source>
</evidence>
<dbReference type="AlphaFoldDB" id="D7CMF8"/>
<dbReference type="Gene3D" id="2.40.10.10">
    <property type="entry name" value="Trypsin-like serine proteases"/>
    <property type="match status" value="2"/>
</dbReference>
<feature type="transmembrane region" description="Helical" evidence="5">
    <location>
        <begin position="12"/>
        <end position="30"/>
    </location>
</feature>
<evidence type="ECO:0000256" key="1">
    <source>
        <dbReference type="ARBA" id="ARBA00010541"/>
    </source>
</evidence>
<evidence type="ECO:0000256" key="5">
    <source>
        <dbReference type="SAM" id="Phobius"/>
    </source>
</evidence>
<dbReference type="InterPro" id="IPR043504">
    <property type="entry name" value="Peptidase_S1_PA_chymotrypsin"/>
</dbReference>
<keyword evidence="4" id="KW-0720">Serine protease</keyword>
<feature type="domain" description="PDZ" evidence="6">
    <location>
        <begin position="300"/>
        <end position="376"/>
    </location>
</feature>
<gene>
    <name evidence="7" type="ordered locus">Slip_1116</name>
</gene>
<dbReference type="SMART" id="SM00228">
    <property type="entry name" value="PDZ"/>
    <property type="match status" value="1"/>
</dbReference>
<dbReference type="RefSeq" id="WP_013175295.1">
    <property type="nucleotide sequence ID" value="NC_014220.1"/>
</dbReference>
<dbReference type="InterPro" id="IPR051201">
    <property type="entry name" value="Chloro_Bact_Ser_Proteases"/>
</dbReference>
<evidence type="ECO:0000259" key="6">
    <source>
        <dbReference type="PROSITE" id="PS50106"/>
    </source>
</evidence>
<dbReference type="EMBL" id="CP002048">
    <property type="protein sequence ID" value="ADI01893.1"/>
    <property type="molecule type" value="Genomic_DNA"/>
</dbReference>
<evidence type="ECO:0000256" key="3">
    <source>
        <dbReference type="ARBA" id="ARBA00022801"/>
    </source>
</evidence>
<dbReference type="InterPro" id="IPR001940">
    <property type="entry name" value="Peptidase_S1C"/>
</dbReference>
<dbReference type="KEGG" id="slp:Slip_1116"/>
<dbReference type="EC" id="3.4.21.108" evidence="7"/>
<sequence length="389" mass="40962">MANVKSSGVLRFLVVLVLGVFIGALIGVNMPDQLADWKGNGNQSRQLAAQESGETTKYVVMGPSGIADMVEKVSPAVVNIETTVRVDNGYVDPFFDDPFFREFFGDRFGISPRSTYETGIGSGCIISSDGYVLTNQHVVNNAVKIMVTVAGFDQPIPATIVGQDYELDLAVLKLQKKATYTALKMGDSDRIRVGDWVIAIGNPYGLDHTVTAGVISAKGRPVTIGDRQYRNLIQTDAAINPGNSGGPLLSASGELVGINTAVNASAQGIGFAIPINTAKQVLDQLISKGKVERAYMGIGVSEITADTANSLGLSTTKGVLVAQVYSGTPAEKAGLHTGDVITAIDGKTVNNYDGLKTILDTKKAGQTITVKVIRNGSTKELPLTLAAKP</sequence>
<dbReference type="InterPro" id="IPR009003">
    <property type="entry name" value="Peptidase_S1_PA"/>
</dbReference>
<dbReference type="Gene3D" id="2.30.42.10">
    <property type="match status" value="1"/>
</dbReference>
<dbReference type="PANTHER" id="PTHR43343:SF3">
    <property type="entry name" value="PROTEASE DO-LIKE 8, CHLOROPLASTIC"/>
    <property type="match status" value="1"/>
</dbReference>
<dbReference type="InterPro" id="IPR036034">
    <property type="entry name" value="PDZ_sf"/>
</dbReference>
<evidence type="ECO:0000256" key="4">
    <source>
        <dbReference type="ARBA" id="ARBA00022825"/>
    </source>
</evidence>
<proteinExistence type="inferred from homology"/>
<name>D7CMF8_SYNLT</name>
<dbReference type="Proteomes" id="UP000000378">
    <property type="component" value="Chromosome"/>
</dbReference>
<evidence type="ECO:0000313" key="8">
    <source>
        <dbReference type="Proteomes" id="UP000000378"/>
    </source>
</evidence>
<reference evidence="8" key="1">
    <citation type="journal article" date="2010" name="Stand. Genomic Sci.">
        <title>Complete genome sequence of Syntrophothermus lipocalidus type strain (TGB-C1T).</title>
        <authorList>
            <consortium name="US DOE Joint Genome Institute (JGI-PGF)"/>
            <person name="Djao O."/>
            <person name="Zhang X."/>
            <person name="Lucas S."/>
            <person name="Lapidus A."/>
            <person name="Glavina Del Rio T."/>
            <person name="Nolan M."/>
            <person name="Tice H."/>
            <person name="Cheng J."/>
            <person name="Han C."/>
            <person name="Tapia R."/>
            <person name="Goodwin L."/>
            <person name="Pitluck S."/>
            <person name="Liolios K."/>
            <person name="Ivanova N."/>
            <person name="Mavromatis K."/>
            <person name="Mikhailova N."/>
            <person name="Ovchinnikova G."/>
            <person name="Pati A."/>
            <person name="Brambilla E."/>
            <person name="Chen A."/>
            <person name="Palaniappan K."/>
            <person name="Land M."/>
            <person name="Hauser L."/>
            <person name="Chang Y."/>
            <person name="Jeffries C."/>
            <person name="Rohde M."/>
            <person name="Sikorski J."/>
            <person name="Spring S."/>
            <person name="Goker M."/>
            <person name="Detter J."/>
            <person name="Woyke T."/>
            <person name="Bristow J."/>
            <person name="Eisen J."/>
            <person name="Markowitz V."/>
            <person name="Hugenholtz P."/>
            <person name="Kyrpides N."/>
            <person name="Klenk H."/>
        </authorList>
    </citation>
    <scope>NUCLEOTIDE SEQUENCE [LARGE SCALE GENOMIC DNA]</scope>
    <source>
        <strain evidence="8">DSM 12680 / TGB-C1</strain>
    </source>
</reference>
<dbReference type="PRINTS" id="PR00834">
    <property type="entry name" value="PROTEASES2C"/>
</dbReference>
<keyword evidence="3 7" id="KW-0378">Hydrolase</keyword>
<dbReference type="GO" id="GO:0006508">
    <property type="term" value="P:proteolysis"/>
    <property type="evidence" value="ECO:0007669"/>
    <property type="project" value="UniProtKB-KW"/>
</dbReference>
<comment type="similarity">
    <text evidence="1">Belongs to the peptidase S1C family.</text>
</comment>
<reference evidence="7 8" key="2">
    <citation type="journal article" date="2010" name="Stand. Genomic Sci.">
        <title>Complete genome sequence of Syntrophothermus lipocalidus type strain (TGB-C1).</title>
        <authorList>
            <person name="Djao O.D."/>
            <person name="Zhang X."/>
            <person name="Lucas S."/>
            <person name="Lapidus A."/>
            <person name="Del Rio T.G."/>
            <person name="Nolan M."/>
            <person name="Tice H."/>
            <person name="Cheng J.F."/>
            <person name="Han C."/>
            <person name="Tapia R."/>
            <person name="Goodwin L."/>
            <person name="Pitluck S."/>
            <person name="Liolios K."/>
            <person name="Ivanova N."/>
            <person name="Mavromatis K."/>
            <person name="Mikhailova N."/>
            <person name="Ovchinnikova G."/>
            <person name="Pati A."/>
            <person name="Brambilla E."/>
            <person name="Chen A."/>
            <person name="Palaniappan K."/>
            <person name="Land M."/>
            <person name="Hauser L."/>
            <person name="Chang Y.J."/>
            <person name="Jeffries C.D."/>
            <person name="Rohde M."/>
            <person name="Sikorski J."/>
            <person name="Spring S."/>
            <person name="Goker M."/>
            <person name="Detter J.C."/>
            <person name="Woyke T."/>
            <person name="Bristow J."/>
            <person name="Eisen J.A."/>
            <person name="Markowitz V."/>
            <person name="Hugenholtz P."/>
            <person name="Kyrpides N.C."/>
            <person name="Klenk H.P."/>
        </authorList>
    </citation>
    <scope>NUCLEOTIDE SEQUENCE [LARGE SCALE GENOMIC DNA]</scope>
    <source>
        <strain evidence="8">DSM 12680 / TGB-C1</strain>
    </source>
</reference>
<dbReference type="GO" id="GO:0004252">
    <property type="term" value="F:serine-type endopeptidase activity"/>
    <property type="evidence" value="ECO:0007669"/>
    <property type="project" value="InterPro"/>
</dbReference>
<accession>D7CMF8</accession>
<dbReference type="SUPFAM" id="SSF50494">
    <property type="entry name" value="Trypsin-like serine proteases"/>
    <property type="match status" value="1"/>
</dbReference>
<dbReference type="InterPro" id="IPR001478">
    <property type="entry name" value="PDZ"/>
</dbReference>
<evidence type="ECO:0000256" key="2">
    <source>
        <dbReference type="ARBA" id="ARBA00022670"/>
    </source>
</evidence>